<protein>
    <submittedName>
        <fullName evidence="3">DNA-processing protein DprA</fullName>
    </submittedName>
</protein>
<dbReference type="PANTHER" id="PTHR43022">
    <property type="entry name" value="PROTEIN SMF"/>
    <property type="match status" value="1"/>
</dbReference>
<dbReference type="EMBL" id="BAAALT010000067">
    <property type="protein sequence ID" value="GAA1803235.1"/>
    <property type="molecule type" value="Genomic_DNA"/>
</dbReference>
<sequence length="401" mass="42416">MSNVKGAGTNTDPDRLAFVALAHLVEPGRRDLGVLVRQVGATAALERLLAGEVDDNLRQIVEPRLVHIAPRGTVAEALLHAARATVRADRLGVDLLTPLDDGWPHQLRDLVRLSRDNGRIVDRDTDPPLCLWVRGAEPLADACDRSVSVIGARAATAYGEHMASELAYGLAQRGWTVVSGGAFGIDAAAHRGALAAGGVTIAILACGVDRPYPLSLSGMFERIVDGGGLLLSEWPPGSDPHRVRFLVRNRVIAALTRGTVMVEAGKRSGARFTLHRAIRLGRPALVVPGPATSESSVGCHEELRAEGTRLVATVADIVEEVGRIGLDLADEVRAPERTLDVLTGLQAQVLDGVRPRAARTAEEVAAAAGVAIRDARATLPALVDLGFVVCHDGRYRLAPAP</sequence>
<dbReference type="InterPro" id="IPR057666">
    <property type="entry name" value="DrpA_SLOG"/>
</dbReference>
<dbReference type="InterPro" id="IPR036388">
    <property type="entry name" value="WH-like_DNA-bd_sf"/>
</dbReference>
<evidence type="ECO:0000256" key="1">
    <source>
        <dbReference type="ARBA" id="ARBA00006525"/>
    </source>
</evidence>
<keyword evidence="4" id="KW-1185">Reference proteome</keyword>
<evidence type="ECO:0000313" key="4">
    <source>
        <dbReference type="Proteomes" id="UP001500218"/>
    </source>
</evidence>
<dbReference type="Pfam" id="PF02481">
    <property type="entry name" value="DNA_processg_A"/>
    <property type="match status" value="1"/>
</dbReference>
<accession>A0ABP4Y7P2</accession>
<comment type="caution">
    <text evidence="3">The sequence shown here is derived from an EMBL/GenBank/DDBJ whole genome shotgun (WGS) entry which is preliminary data.</text>
</comment>
<gene>
    <name evidence="3" type="primary">dprA</name>
    <name evidence="3" type="ORF">GCM10009682_26360</name>
</gene>
<dbReference type="Gene3D" id="1.10.10.10">
    <property type="entry name" value="Winged helix-like DNA-binding domain superfamily/Winged helix DNA-binding domain"/>
    <property type="match status" value="1"/>
</dbReference>
<evidence type="ECO:0000259" key="2">
    <source>
        <dbReference type="Pfam" id="PF02481"/>
    </source>
</evidence>
<dbReference type="NCBIfam" id="TIGR00732">
    <property type="entry name" value="dprA"/>
    <property type="match status" value="1"/>
</dbReference>
<proteinExistence type="inferred from homology"/>
<dbReference type="Gene3D" id="3.40.50.450">
    <property type="match status" value="1"/>
</dbReference>
<feature type="domain" description="Smf/DprA SLOG" evidence="2">
    <location>
        <begin position="96"/>
        <end position="321"/>
    </location>
</feature>
<reference evidence="4" key="1">
    <citation type="journal article" date="2019" name="Int. J. Syst. Evol. Microbiol.">
        <title>The Global Catalogue of Microorganisms (GCM) 10K type strain sequencing project: providing services to taxonomists for standard genome sequencing and annotation.</title>
        <authorList>
            <consortium name="The Broad Institute Genomics Platform"/>
            <consortium name="The Broad Institute Genome Sequencing Center for Infectious Disease"/>
            <person name="Wu L."/>
            <person name="Ma J."/>
        </authorList>
    </citation>
    <scope>NUCLEOTIDE SEQUENCE [LARGE SCALE GENOMIC DNA]</scope>
    <source>
        <strain evidence="4">JCM 13250</strain>
    </source>
</reference>
<evidence type="ECO:0000313" key="3">
    <source>
        <dbReference type="EMBL" id="GAA1803235.1"/>
    </source>
</evidence>
<organism evidence="3 4">
    <name type="scientific">Luedemannella flava</name>
    <dbReference type="NCBI Taxonomy" id="349316"/>
    <lineage>
        <taxon>Bacteria</taxon>
        <taxon>Bacillati</taxon>
        <taxon>Actinomycetota</taxon>
        <taxon>Actinomycetes</taxon>
        <taxon>Micromonosporales</taxon>
        <taxon>Micromonosporaceae</taxon>
        <taxon>Luedemannella</taxon>
    </lineage>
</organism>
<dbReference type="Proteomes" id="UP001500218">
    <property type="component" value="Unassembled WGS sequence"/>
</dbReference>
<dbReference type="PANTHER" id="PTHR43022:SF1">
    <property type="entry name" value="PROTEIN SMF"/>
    <property type="match status" value="1"/>
</dbReference>
<dbReference type="InterPro" id="IPR003488">
    <property type="entry name" value="DprA"/>
</dbReference>
<comment type="similarity">
    <text evidence="1">Belongs to the DprA/Smf family.</text>
</comment>
<name>A0ABP4Y7P2_9ACTN</name>
<dbReference type="SUPFAM" id="SSF102405">
    <property type="entry name" value="MCP/YpsA-like"/>
    <property type="match status" value="1"/>
</dbReference>